<dbReference type="AlphaFoldDB" id="A0AAW0EE23"/>
<feature type="compositionally biased region" description="Basic and acidic residues" evidence="1">
    <location>
        <begin position="82"/>
        <end position="97"/>
    </location>
</feature>
<feature type="region of interest" description="Disordered" evidence="1">
    <location>
        <begin position="82"/>
        <end position="111"/>
    </location>
</feature>
<keyword evidence="3" id="KW-1185">Reference proteome</keyword>
<gene>
    <name evidence="2" type="ORF">R3P38DRAFT_17374</name>
</gene>
<evidence type="ECO:0000313" key="2">
    <source>
        <dbReference type="EMBL" id="KAK7063917.1"/>
    </source>
</evidence>
<reference evidence="2 3" key="1">
    <citation type="journal article" date="2024" name="J Genomics">
        <title>Draft genome sequencing and assembly of Favolaschia claudopus CIRM-BRFM 2984 isolated from oak limbs.</title>
        <authorList>
            <person name="Navarro D."/>
            <person name="Drula E."/>
            <person name="Chaduli D."/>
            <person name="Cazenave R."/>
            <person name="Ahrendt S."/>
            <person name="Wang J."/>
            <person name="Lipzen A."/>
            <person name="Daum C."/>
            <person name="Barry K."/>
            <person name="Grigoriev I.V."/>
            <person name="Favel A."/>
            <person name="Rosso M.N."/>
            <person name="Martin F."/>
        </authorList>
    </citation>
    <scope>NUCLEOTIDE SEQUENCE [LARGE SCALE GENOMIC DNA]</scope>
    <source>
        <strain evidence="2 3">CIRM-BRFM 2984</strain>
    </source>
</reference>
<dbReference type="EMBL" id="JAWWNJ010000001">
    <property type="protein sequence ID" value="KAK7063917.1"/>
    <property type="molecule type" value="Genomic_DNA"/>
</dbReference>
<evidence type="ECO:0000313" key="3">
    <source>
        <dbReference type="Proteomes" id="UP001362999"/>
    </source>
</evidence>
<organism evidence="2 3">
    <name type="scientific">Favolaschia claudopus</name>
    <dbReference type="NCBI Taxonomy" id="2862362"/>
    <lineage>
        <taxon>Eukaryota</taxon>
        <taxon>Fungi</taxon>
        <taxon>Dikarya</taxon>
        <taxon>Basidiomycota</taxon>
        <taxon>Agaricomycotina</taxon>
        <taxon>Agaricomycetes</taxon>
        <taxon>Agaricomycetidae</taxon>
        <taxon>Agaricales</taxon>
        <taxon>Marasmiineae</taxon>
        <taxon>Mycenaceae</taxon>
        <taxon>Favolaschia</taxon>
    </lineage>
</organism>
<accession>A0AAW0EE23</accession>
<name>A0AAW0EE23_9AGAR</name>
<protein>
    <submittedName>
        <fullName evidence="2">Uncharacterized protein</fullName>
    </submittedName>
</protein>
<feature type="region of interest" description="Disordered" evidence="1">
    <location>
        <begin position="1"/>
        <end position="23"/>
    </location>
</feature>
<evidence type="ECO:0000256" key="1">
    <source>
        <dbReference type="SAM" id="MobiDB-lite"/>
    </source>
</evidence>
<sequence length="111" mass="11812">MSSNNADKPNGSEPDPAQVTSSIEQDIAELSELLSKDTLDDTGEASIAELLARLESADGVAKGVENKLDTLLGNLDVLLSTLEKENTEDPKQNKPESAEQSAEENPSDKQS</sequence>
<dbReference type="Proteomes" id="UP001362999">
    <property type="component" value="Unassembled WGS sequence"/>
</dbReference>
<comment type="caution">
    <text evidence="2">The sequence shown here is derived from an EMBL/GenBank/DDBJ whole genome shotgun (WGS) entry which is preliminary data.</text>
</comment>
<proteinExistence type="predicted"/>